<evidence type="ECO:0000256" key="9">
    <source>
        <dbReference type="ARBA" id="ARBA00023306"/>
    </source>
</evidence>
<keyword evidence="6" id="KW-0498">Mitosis</keyword>
<evidence type="ECO:0000256" key="10">
    <source>
        <dbReference type="SAM" id="Coils"/>
    </source>
</evidence>
<comment type="similarity">
    <text evidence="2">Belongs to the HAUS1 family.</text>
</comment>
<evidence type="ECO:0000313" key="11">
    <source>
        <dbReference type="EMBL" id="KAK4497200.1"/>
    </source>
</evidence>
<comment type="caution">
    <text evidence="11">The sequence shown here is derived from an EMBL/GenBank/DDBJ whole genome shotgun (WGS) entry which is preliminary data.</text>
</comment>
<name>A0ABR0E7H4_ZASCE</name>
<protein>
    <recommendedName>
        <fullName evidence="13">HAUS augmin-like complex subunit 1</fullName>
    </recommendedName>
</protein>
<sequence>MDTDWTADALFSPSKARAVQARAKDWAVVDSWLSKRYGPRIPNFERNEETLQALLTLANLNESADEQRGQVERIEKTALQALSRPRGVINDEILHAMQVELANESHFDTLAEVIVSLDCPTSEATKVGKRVIDLTLDHFELKQRLQRTEDQLDGLKKEQAYIEGLLQELKGEAFQPPGDVTETTAEWTKSAKQLKAKIAEYEDRLSASRPISAAGGIQTVQQKVDDISRLRSQLASLETDLRAYQDLPTDSRAARRKLEEARGELRALTNKRDKLFESMAET</sequence>
<keyword evidence="12" id="KW-1185">Reference proteome</keyword>
<dbReference type="InterPro" id="IPR026243">
    <property type="entry name" value="HAUS1"/>
</dbReference>
<evidence type="ECO:0000256" key="3">
    <source>
        <dbReference type="ARBA" id="ARBA00022490"/>
    </source>
</evidence>
<dbReference type="Proteomes" id="UP001305779">
    <property type="component" value="Unassembled WGS sequence"/>
</dbReference>
<dbReference type="PANTHER" id="PTHR31570:SF1">
    <property type="entry name" value="HAUS AUGMIN-LIKE COMPLEX SUBUNIT 1"/>
    <property type="match status" value="1"/>
</dbReference>
<evidence type="ECO:0008006" key="13">
    <source>
        <dbReference type="Google" id="ProtNLM"/>
    </source>
</evidence>
<organism evidence="11 12">
    <name type="scientific">Zasmidium cellare</name>
    <name type="common">Wine cellar mold</name>
    <name type="synonym">Racodium cellare</name>
    <dbReference type="NCBI Taxonomy" id="395010"/>
    <lineage>
        <taxon>Eukaryota</taxon>
        <taxon>Fungi</taxon>
        <taxon>Dikarya</taxon>
        <taxon>Ascomycota</taxon>
        <taxon>Pezizomycotina</taxon>
        <taxon>Dothideomycetes</taxon>
        <taxon>Dothideomycetidae</taxon>
        <taxon>Mycosphaerellales</taxon>
        <taxon>Mycosphaerellaceae</taxon>
        <taxon>Zasmidium</taxon>
    </lineage>
</organism>
<reference evidence="11 12" key="1">
    <citation type="journal article" date="2023" name="G3 (Bethesda)">
        <title>A chromosome-level genome assembly of Zasmidium syzygii isolated from banana leaves.</title>
        <authorList>
            <person name="van Westerhoven A.C."/>
            <person name="Mehrabi R."/>
            <person name="Talebi R."/>
            <person name="Steentjes M.B.F."/>
            <person name="Corcolon B."/>
            <person name="Chong P.A."/>
            <person name="Kema G.H.J."/>
            <person name="Seidl M.F."/>
        </authorList>
    </citation>
    <scope>NUCLEOTIDE SEQUENCE [LARGE SCALE GENOMIC DNA]</scope>
    <source>
        <strain evidence="11 12">P124</strain>
    </source>
</reference>
<dbReference type="EMBL" id="JAXOVC010000009">
    <property type="protein sequence ID" value="KAK4497200.1"/>
    <property type="molecule type" value="Genomic_DNA"/>
</dbReference>
<keyword evidence="4" id="KW-0132">Cell division</keyword>
<evidence type="ECO:0000256" key="2">
    <source>
        <dbReference type="ARBA" id="ARBA00005479"/>
    </source>
</evidence>
<comment type="subcellular location">
    <subcellularLocation>
        <location evidence="1">Cytoplasm</location>
        <location evidence="1">Cytoskeleton</location>
        <location evidence="1">Spindle</location>
    </subcellularLocation>
</comment>
<evidence type="ECO:0000313" key="12">
    <source>
        <dbReference type="Proteomes" id="UP001305779"/>
    </source>
</evidence>
<keyword evidence="9" id="KW-0131">Cell cycle</keyword>
<evidence type="ECO:0000256" key="6">
    <source>
        <dbReference type="ARBA" id="ARBA00022776"/>
    </source>
</evidence>
<proteinExistence type="inferred from homology"/>
<gene>
    <name evidence="11" type="ORF">PRZ48_011650</name>
</gene>
<dbReference type="PANTHER" id="PTHR31570">
    <property type="entry name" value="HAUS AUGMIN-LIKE COMPLEX SUBUNIT 1"/>
    <property type="match status" value="1"/>
</dbReference>
<evidence type="ECO:0000256" key="7">
    <source>
        <dbReference type="ARBA" id="ARBA00023054"/>
    </source>
</evidence>
<keyword evidence="8" id="KW-0206">Cytoskeleton</keyword>
<evidence type="ECO:0000256" key="1">
    <source>
        <dbReference type="ARBA" id="ARBA00004186"/>
    </source>
</evidence>
<keyword evidence="5" id="KW-0493">Microtubule</keyword>
<keyword evidence="7 10" id="KW-0175">Coiled coil</keyword>
<dbReference type="Pfam" id="PF25762">
    <property type="entry name" value="HAUS1"/>
    <property type="match status" value="1"/>
</dbReference>
<feature type="coiled-coil region" evidence="10">
    <location>
        <begin position="184"/>
        <end position="278"/>
    </location>
</feature>
<keyword evidence="3" id="KW-0963">Cytoplasm</keyword>
<evidence type="ECO:0000256" key="5">
    <source>
        <dbReference type="ARBA" id="ARBA00022701"/>
    </source>
</evidence>
<evidence type="ECO:0000256" key="8">
    <source>
        <dbReference type="ARBA" id="ARBA00023212"/>
    </source>
</evidence>
<accession>A0ABR0E7H4</accession>
<evidence type="ECO:0000256" key="4">
    <source>
        <dbReference type="ARBA" id="ARBA00022618"/>
    </source>
</evidence>